<name>A0A816HGY1_ADIRI</name>
<evidence type="ECO:0008006" key="3">
    <source>
        <dbReference type="Google" id="ProtNLM"/>
    </source>
</evidence>
<feature type="non-terminal residue" evidence="1">
    <location>
        <position position="1"/>
    </location>
</feature>
<evidence type="ECO:0000313" key="1">
    <source>
        <dbReference type="EMBL" id="CAF1686408.1"/>
    </source>
</evidence>
<dbReference type="Proteomes" id="UP000663828">
    <property type="component" value="Unassembled WGS sequence"/>
</dbReference>
<comment type="caution">
    <text evidence="1">The sequence shown here is derived from an EMBL/GenBank/DDBJ whole genome shotgun (WGS) entry which is preliminary data.</text>
</comment>
<sequence length="145" mass="17065">TTEQSRLNYEEQNQYKIRVQFINKTQFIEESYLIEIEDINEPPYNLHYSHQTGFCTVLDEDFHQTLKFHVKTIEKHQNGTDFEIICTDDGHPPLSISTRINVISDEISLMFVPVALLIIPIIDENITMAKSMRDVSRLIRHHIHQ</sequence>
<dbReference type="AlphaFoldDB" id="A0A816HGY1"/>
<dbReference type="EMBL" id="CAJNOR010016962">
    <property type="protein sequence ID" value="CAF1686408.1"/>
    <property type="molecule type" value="Genomic_DNA"/>
</dbReference>
<organism evidence="1 2">
    <name type="scientific">Adineta ricciae</name>
    <name type="common">Rotifer</name>
    <dbReference type="NCBI Taxonomy" id="249248"/>
    <lineage>
        <taxon>Eukaryota</taxon>
        <taxon>Metazoa</taxon>
        <taxon>Spiralia</taxon>
        <taxon>Gnathifera</taxon>
        <taxon>Rotifera</taxon>
        <taxon>Eurotatoria</taxon>
        <taxon>Bdelloidea</taxon>
        <taxon>Adinetida</taxon>
        <taxon>Adinetidae</taxon>
        <taxon>Adineta</taxon>
    </lineage>
</organism>
<accession>A0A816HGY1</accession>
<keyword evidence="2" id="KW-1185">Reference proteome</keyword>
<evidence type="ECO:0000313" key="2">
    <source>
        <dbReference type="Proteomes" id="UP000663828"/>
    </source>
</evidence>
<proteinExistence type="predicted"/>
<protein>
    <recommendedName>
        <fullName evidence="3">Cadherin domain-containing protein</fullName>
    </recommendedName>
</protein>
<reference evidence="1" key="1">
    <citation type="submission" date="2021-02" db="EMBL/GenBank/DDBJ databases">
        <authorList>
            <person name="Nowell W R."/>
        </authorList>
    </citation>
    <scope>NUCLEOTIDE SEQUENCE</scope>
</reference>
<gene>
    <name evidence="1" type="ORF">XAT740_LOCUS62031</name>
</gene>